<feature type="compositionally biased region" description="Basic and acidic residues" evidence="10">
    <location>
        <begin position="135"/>
        <end position="144"/>
    </location>
</feature>
<evidence type="ECO:0000256" key="10">
    <source>
        <dbReference type="SAM" id="MobiDB-lite"/>
    </source>
</evidence>
<evidence type="ECO:0000313" key="12">
    <source>
        <dbReference type="EMBL" id="KAG6514925.1"/>
    </source>
</evidence>
<dbReference type="Proteomes" id="UP000734854">
    <property type="component" value="Unassembled WGS sequence"/>
</dbReference>
<feature type="compositionally biased region" description="Polar residues" evidence="10">
    <location>
        <begin position="285"/>
        <end position="301"/>
    </location>
</feature>
<dbReference type="GO" id="GO:0051028">
    <property type="term" value="P:mRNA transport"/>
    <property type="evidence" value="ECO:0007669"/>
    <property type="project" value="UniProtKB-UniRule"/>
</dbReference>
<evidence type="ECO:0000256" key="7">
    <source>
        <dbReference type="ARBA" id="ARBA00023132"/>
    </source>
</evidence>
<comment type="subcellular location">
    <subcellularLocation>
        <location evidence="1 9">Nucleus</location>
        <location evidence="1 9">Nuclear pore complex</location>
    </subcellularLocation>
</comment>
<dbReference type="PIRSF" id="PIRSF038119">
    <property type="entry name" value="Nucleoporin_NUP53"/>
    <property type="match status" value="1"/>
</dbReference>
<dbReference type="OrthoDB" id="1733656at2759"/>
<dbReference type="GO" id="GO:0044613">
    <property type="term" value="C:nuclear pore central transport channel"/>
    <property type="evidence" value="ECO:0007669"/>
    <property type="project" value="TreeGrafter"/>
</dbReference>
<reference evidence="12 13" key="1">
    <citation type="submission" date="2020-08" db="EMBL/GenBank/DDBJ databases">
        <title>Plant Genome Project.</title>
        <authorList>
            <person name="Zhang R.-G."/>
        </authorList>
    </citation>
    <scope>NUCLEOTIDE SEQUENCE [LARGE SCALE GENOMIC DNA]</scope>
    <source>
        <tissue evidence="12">Rhizome</tissue>
    </source>
</reference>
<comment type="similarity">
    <text evidence="2 9">Belongs to the Nup35 family.</text>
</comment>
<dbReference type="EMBL" id="JACMSC010000007">
    <property type="protein sequence ID" value="KAG6514925.1"/>
    <property type="molecule type" value="Genomic_DNA"/>
</dbReference>
<sequence length="330" mass="35453">MSSPVPRSSTKPTRLSPFFRDLASPISPHRRSAGQFSAPRHGAAVDSDLPPPPFFTLDDRADFSPEADLPPPSLVSPIGARSWGQKGSLSPSPSYSSSSRFLPTRAAEANGAGPSDRRGKSPEGSSWAISPAENGGERDPDRSSPVDGVVEPGALIVLPPPPSRDLPRPELQGPVVLNGGLETDTWVTVFGFSPADTNLVLREFEKCGPILKHVPGPRNSNWIHILYQKPYHAQIALKKNGTQLNNLLVVGVKPVDPMHRHHLKESAHQINQGGFMVSLPSKVGTLSRSSNHADKSSNYSSDQRHHHSNGIIATPANSLVSKVMDLVFGM</sequence>
<dbReference type="AlphaFoldDB" id="A0A8J5HE11"/>
<keyword evidence="8 9" id="KW-0539">Nucleus</keyword>
<evidence type="ECO:0000256" key="4">
    <source>
        <dbReference type="ARBA" id="ARBA00022816"/>
    </source>
</evidence>
<keyword evidence="13" id="KW-1185">Reference proteome</keyword>
<dbReference type="FunFam" id="3.30.70.330:FF:000095">
    <property type="entry name" value="Putative Nucleoporin NUP53"/>
    <property type="match status" value="1"/>
</dbReference>
<dbReference type="CDD" id="cd12441">
    <property type="entry name" value="RRM_Nup53_like"/>
    <property type="match status" value="1"/>
</dbReference>
<feature type="compositionally biased region" description="Low complexity" evidence="10">
    <location>
        <begin position="88"/>
        <end position="99"/>
    </location>
</feature>
<dbReference type="GO" id="GO:0017056">
    <property type="term" value="F:structural constituent of nuclear pore"/>
    <property type="evidence" value="ECO:0007669"/>
    <property type="project" value="TreeGrafter"/>
</dbReference>
<evidence type="ECO:0000256" key="8">
    <source>
        <dbReference type="ARBA" id="ARBA00023242"/>
    </source>
</evidence>
<evidence type="ECO:0000256" key="9">
    <source>
        <dbReference type="PIRNR" id="PIRNR038119"/>
    </source>
</evidence>
<feature type="compositionally biased region" description="Polar residues" evidence="10">
    <location>
        <begin position="1"/>
        <end position="13"/>
    </location>
</feature>
<evidence type="ECO:0000313" key="13">
    <source>
        <dbReference type="Proteomes" id="UP000734854"/>
    </source>
</evidence>
<dbReference type="InterPro" id="IPR007846">
    <property type="entry name" value="RRM_NUP35_dom"/>
</dbReference>
<name>A0A8J5HE11_ZINOF</name>
<dbReference type="InterPro" id="IPR017389">
    <property type="entry name" value="Nucleoporin_NUP53"/>
</dbReference>
<keyword evidence="6 9" id="KW-0811">Translocation</keyword>
<evidence type="ECO:0000256" key="1">
    <source>
        <dbReference type="ARBA" id="ARBA00004567"/>
    </source>
</evidence>
<evidence type="ECO:0000256" key="2">
    <source>
        <dbReference type="ARBA" id="ARBA00009454"/>
    </source>
</evidence>
<proteinExistence type="inferred from homology"/>
<evidence type="ECO:0000259" key="11">
    <source>
        <dbReference type="PROSITE" id="PS51472"/>
    </source>
</evidence>
<accession>A0A8J5HE11</accession>
<feature type="domain" description="RRM Nup35-type" evidence="11">
    <location>
        <begin position="181"/>
        <end position="262"/>
    </location>
</feature>
<dbReference type="GO" id="GO:0006607">
    <property type="term" value="P:NLS-bearing protein import into nucleus"/>
    <property type="evidence" value="ECO:0007669"/>
    <property type="project" value="TreeGrafter"/>
</dbReference>
<evidence type="ECO:0000256" key="3">
    <source>
        <dbReference type="ARBA" id="ARBA00022448"/>
    </source>
</evidence>
<feature type="region of interest" description="Disordered" evidence="10">
    <location>
        <begin position="285"/>
        <end position="313"/>
    </location>
</feature>
<gene>
    <name evidence="12" type="ORF">ZIOFF_025300</name>
</gene>
<dbReference type="PROSITE" id="PS51472">
    <property type="entry name" value="RRM_NUP35"/>
    <property type="match status" value="1"/>
</dbReference>
<keyword evidence="7 9" id="KW-0906">Nuclear pore complex</keyword>
<evidence type="ECO:0000256" key="6">
    <source>
        <dbReference type="ARBA" id="ARBA00023010"/>
    </source>
</evidence>
<keyword evidence="4 9" id="KW-0509">mRNA transport</keyword>
<dbReference type="Pfam" id="PF05172">
    <property type="entry name" value="RRM_Nup35"/>
    <property type="match status" value="1"/>
</dbReference>
<comment type="caution">
    <text evidence="12">The sequence shown here is derived from an EMBL/GenBank/DDBJ whole genome shotgun (WGS) entry which is preliminary data.</text>
</comment>
<dbReference type="PANTHER" id="PTHR21527">
    <property type="entry name" value="NUCLEOPORIN NUP35"/>
    <property type="match status" value="1"/>
</dbReference>
<dbReference type="GO" id="GO:0005543">
    <property type="term" value="F:phospholipid binding"/>
    <property type="evidence" value="ECO:0007669"/>
    <property type="project" value="TreeGrafter"/>
</dbReference>
<dbReference type="GO" id="GO:0006999">
    <property type="term" value="P:nuclear pore organization"/>
    <property type="evidence" value="ECO:0007669"/>
    <property type="project" value="TreeGrafter"/>
</dbReference>
<keyword evidence="3 9" id="KW-0813">Transport</keyword>
<dbReference type="PANTHER" id="PTHR21527:SF6">
    <property type="entry name" value="NUCLEOPORIN NUP35"/>
    <property type="match status" value="1"/>
</dbReference>
<protein>
    <recommendedName>
        <fullName evidence="9">Nuclear pore complex protein NUP35</fullName>
    </recommendedName>
    <alternativeName>
        <fullName evidence="9">Nucleoporin 35</fullName>
    </alternativeName>
</protein>
<dbReference type="GO" id="GO:0044615">
    <property type="term" value="C:nuclear pore nuclear basket"/>
    <property type="evidence" value="ECO:0007669"/>
    <property type="project" value="TreeGrafter"/>
</dbReference>
<organism evidence="12 13">
    <name type="scientific">Zingiber officinale</name>
    <name type="common">Ginger</name>
    <name type="synonym">Amomum zingiber</name>
    <dbReference type="NCBI Taxonomy" id="94328"/>
    <lineage>
        <taxon>Eukaryota</taxon>
        <taxon>Viridiplantae</taxon>
        <taxon>Streptophyta</taxon>
        <taxon>Embryophyta</taxon>
        <taxon>Tracheophyta</taxon>
        <taxon>Spermatophyta</taxon>
        <taxon>Magnoliopsida</taxon>
        <taxon>Liliopsida</taxon>
        <taxon>Zingiberales</taxon>
        <taxon>Zingiberaceae</taxon>
        <taxon>Zingiber</taxon>
    </lineage>
</organism>
<feature type="region of interest" description="Disordered" evidence="10">
    <location>
        <begin position="1"/>
        <end position="168"/>
    </location>
</feature>
<keyword evidence="5 9" id="KW-0653">Protein transport</keyword>
<evidence type="ECO:0000256" key="5">
    <source>
        <dbReference type="ARBA" id="ARBA00022927"/>
    </source>
</evidence>